<keyword evidence="4" id="KW-0732">Signal</keyword>
<dbReference type="Proteomes" id="UP000709959">
    <property type="component" value="Unassembled WGS sequence"/>
</dbReference>
<comment type="caution">
    <text evidence="6">The sequence shown here is derived from an EMBL/GenBank/DDBJ whole genome shotgun (WGS) entry which is preliminary data.</text>
</comment>
<dbReference type="EMBL" id="JADKCH010000001">
    <property type="protein sequence ID" value="MBK8571527.1"/>
    <property type="molecule type" value="Genomic_DNA"/>
</dbReference>
<keyword evidence="3 4" id="KW-0413">Isomerase</keyword>
<evidence type="ECO:0000259" key="5">
    <source>
        <dbReference type="PROSITE" id="PS50072"/>
    </source>
</evidence>
<evidence type="ECO:0000256" key="2">
    <source>
        <dbReference type="ARBA" id="ARBA00023110"/>
    </source>
</evidence>
<dbReference type="AlphaFoldDB" id="A0A936EZV4"/>
<dbReference type="GO" id="GO:0003755">
    <property type="term" value="F:peptidyl-prolyl cis-trans isomerase activity"/>
    <property type="evidence" value="ECO:0007669"/>
    <property type="project" value="UniProtKB-UniRule"/>
</dbReference>
<dbReference type="PROSITE" id="PS50072">
    <property type="entry name" value="CSA_PPIASE_2"/>
    <property type="match status" value="1"/>
</dbReference>
<reference evidence="6 7" key="1">
    <citation type="submission" date="2020-10" db="EMBL/GenBank/DDBJ databases">
        <title>Connecting structure to function with the recovery of over 1000 high-quality activated sludge metagenome-assembled genomes encoding full-length rRNA genes using long-read sequencing.</title>
        <authorList>
            <person name="Singleton C.M."/>
            <person name="Petriglieri F."/>
            <person name="Kristensen J.M."/>
            <person name="Kirkegaard R.H."/>
            <person name="Michaelsen T.Y."/>
            <person name="Andersen M.H."/>
            <person name="Karst S.M."/>
            <person name="Dueholm M.S."/>
            <person name="Nielsen P.H."/>
            <person name="Albertsen M."/>
        </authorList>
    </citation>
    <scope>NUCLEOTIDE SEQUENCE [LARGE SCALE GENOMIC DNA]</scope>
    <source>
        <strain evidence="6">OdNE_18-Q3-R46-58_MAXAC.008</strain>
    </source>
</reference>
<dbReference type="GO" id="GO:0006457">
    <property type="term" value="P:protein folding"/>
    <property type="evidence" value="ECO:0007669"/>
    <property type="project" value="InterPro"/>
</dbReference>
<dbReference type="EC" id="5.2.1.8" evidence="4"/>
<dbReference type="PRINTS" id="PR00153">
    <property type="entry name" value="CSAPPISMRASE"/>
</dbReference>
<evidence type="ECO:0000313" key="7">
    <source>
        <dbReference type="Proteomes" id="UP000709959"/>
    </source>
</evidence>
<accession>A0A936EZV4</accession>
<name>A0A936EZV4_9BACT</name>
<proteinExistence type="inferred from homology"/>
<dbReference type="InterPro" id="IPR044665">
    <property type="entry name" value="E_coli_cyclophilin_A-like"/>
</dbReference>
<keyword evidence="2 4" id="KW-0697">Rotamase</keyword>
<dbReference type="Pfam" id="PF00160">
    <property type="entry name" value="Pro_isomerase"/>
    <property type="match status" value="1"/>
</dbReference>
<organism evidence="6 7">
    <name type="scientific">Candidatus Geothrix odensensis</name>
    <dbReference type="NCBI Taxonomy" id="2954440"/>
    <lineage>
        <taxon>Bacteria</taxon>
        <taxon>Pseudomonadati</taxon>
        <taxon>Acidobacteriota</taxon>
        <taxon>Holophagae</taxon>
        <taxon>Holophagales</taxon>
        <taxon>Holophagaceae</taxon>
        <taxon>Geothrix</taxon>
    </lineage>
</organism>
<feature type="domain" description="PPIase cyclophilin-type" evidence="5">
    <location>
        <begin position="28"/>
        <end position="190"/>
    </location>
</feature>
<dbReference type="InterPro" id="IPR020892">
    <property type="entry name" value="Cyclophilin-type_PPIase_CS"/>
</dbReference>
<dbReference type="InterPro" id="IPR002130">
    <property type="entry name" value="Cyclophilin-type_PPIase_dom"/>
</dbReference>
<gene>
    <name evidence="6" type="ORF">IPN91_02575</name>
</gene>
<evidence type="ECO:0000313" key="6">
    <source>
        <dbReference type="EMBL" id="MBK8571527.1"/>
    </source>
</evidence>
<dbReference type="PROSITE" id="PS00170">
    <property type="entry name" value="CSA_PPIASE_1"/>
    <property type="match status" value="1"/>
</dbReference>
<sequence length="192" mass="20854">MRPLIAALLLLATLDLGAAAKPKVKLTTNLGVIVMELEPDVAPKTVENFLKYVKKGQYKGTIFHRVIPGFMIQGGGYVDYLGKKRTDASIPNEADRSAAAGLKNKRGTVAMARTPDPHSAAAEFFINVVDNPALDFKGKTNDKTWGYCVFGKVVQGMDVVDRIKAVKTSNKRSDFLNLPVKPVIITDAVQLP</sequence>
<evidence type="ECO:0000256" key="3">
    <source>
        <dbReference type="ARBA" id="ARBA00023235"/>
    </source>
</evidence>
<comment type="similarity">
    <text evidence="1 4">Belongs to the cyclophilin-type PPIase family.</text>
</comment>
<comment type="function">
    <text evidence="4">PPIases accelerate the folding of proteins. It catalyzes the cis-trans isomerization of proline imidic peptide bonds in oligopeptides.</text>
</comment>
<dbReference type="InterPro" id="IPR029000">
    <property type="entry name" value="Cyclophilin-like_dom_sf"/>
</dbReference>
<dbReference type="SUPFAM" id="SSF50891">
    <property type="entry name" value="Cyclophilin-like"/>
    <property type="match status" value="1"/>
</dbReference>
<dbReference type="PANTHER" id="PTHR43246">
    <property type="entry name" value="PEPTIDYL-PROLYL CIS-TRANS ISOMERASE CYP38, CHLOROPLASTIC"/>
    <property type="match status" value="1"/>
</dbReference>
<protein>
    <recommendedName>
        <fullName evidence="4">Peptidyl-prolyl cis-trans isomerase</fullName>
        <shortName evidence="4">PPIase</shortName>
        <ecNumber evidence="4">5.2.1.8</ecNumber>
    </recommendedName>
</protein>
<evidence type="ECO:0000256" key="1">
    <source>
        <dbReference type="ARBA" id="ARBA00007365"/>
    </source>
</evidence>
<feature type="signal peptide" evidence="4">
    <location>
        <begin position="1"/>
        <end position="18"/>
    </location>
</feature>
<dbReference type="Gene3D" id="2.40.100.10">
    <property type="entry name" value="Cyclophilin-like"/>
    <property type="match status" value="1"/>
</dbReference>
<comment type="catalytic activity">
    <reaction evidence="4">
        <text>[protein]-peptidylproline (omega=180) = [protein]-peptidylproline (omega=0)</text>
        <dbReference type="Rhea" id="RHEA:16237"/>
        <dbReference type="Rhea" id="RHEA-COMP:10747"/>
        <dbReference type="Rhea" id="RHEA-COMP:10748"/>
        <dbReference type="ChEBI" id="CHEBI:83833"/>
        <dbReference type="ChEBI" id="CHEBI:83834"/>
        <dbReference type="EC" id="5.2.1.8"/>
    </reaction>
</comment>
<evidence type="ECO:0000256" key="4">
    <source>
        <dbReference type="RuleBase" id="RU363019"/>
    </source>
</evidence>
<feature type="chain" id="PRO_5038158556" description="Peptidyl-prolyl cis-trans isomerase" evidence="4">
    <location>
        <begin position="19"/>
        <end position="192"/>
    </location>
</feature>